<keyword evidence="4 10" id="KW-0251">Elongation factor</keyword>
<dbReference type="InterPro" id="IPR004540">
    <property type="entry name" value="Transl_elong_EFG/EF2"/>
</dbReference>
<gene>
    <name evidence="10 12" type="primary">GFM1</name>
    <name evidence="10" type="synonym">EFG1</name>
</gene>
<dbReference type="InterPro" id="IPR004161">
    <property type="entry name" value="EFTu-like_2"/>
</dbReference>
<dbReference type="Gene3D" id="3.30.230.10">
    <property type="match status" value="1"/>
</dbReference>
<dbReference type="InterPro" id="IPR000640">
    <property type="entry name" value="EFG_V-like"/>
</dbReference>
<dbReference type="Gene3D" id="3.30.70.870">
    <property type="entry name" value="Elongation Factor G (Translational Gtpase), domain 3"/>
    <property type="match status" value="1"/>
</dbReference>
<dbReference type="InterPro" id="IPR009022">
    <property type="entry name" value="EFG_III"/>
</dbReference>
<dbReference type="SMART" id="SM00889">
    <property type="entry name" value="EFG_IV"/>
    <property type="match status" value="1"/>
</dbReference>
<dbReference type="GO" id="GO:0005525">
    <property type="term" value="F:GTP binding"/>
    <property type="evidence" value="ECO:0007669"/>
    <property type="project" value="UniProtKB-UniRule"/>
</dbReference>
<feature type="binding site" evidence="10">
    <location>
        <begin position="55"/>
        <end position="62"/>
    </location>
    <ligand>
        <name>GTP</name>
        <dbReference type="ChEBI" id="CHEBI:37565"/>
    </ligand>
</feature>
<feature type="binding site" evidence="10">
    <location>
        <begin position="122"/>
        <end position="126"/>
    </location>
    <ligand>
        <name>GTP</name>
        <dbReference type="ChEBI" id="CHEBI:37565"/>
    </ligand>
</feature>
<comment type="subcellular location">
    <subcellularLocation>
        <location evidence="1 10">Mitochondrion</location>
    </subcellularLocation>
</comment>
<dbReference type="AlphaFoldDB" id="A0A7N6A1X5"/>
<dbReference type="InterPro" id="IPR027417">
    <property type="entry name" value="P-loop_NTPase"/>
</dbReference>
<evidence type="ECO:0000256" key="10">
    <source>
        <dbReference type="HAMAP-Rule" id="MF_03061"/>
    </source>
</evidence>
<dbReference type="FunFam" id="3.30.70.240:FF:000001">
    <property type="entry name" value="Elongation factor G"/>
    <property type="match status" value="1"/>
</dbReference>
<dbReference type="CDD" id="cd04091">
    <property type="entry name" value="mtEFG1_II_like"/>
    <property type="match status" value="1"/>
</dbReference>
<sequence>MRVLKAALCVSQSVNMGFEYRFLSVPSPQLLINSCRTCSSGILPNERIRNIGISAHIDSGKTTLTERVLYYTGRIAEIHEVKGKDGVGATMDSMELERQRGITIQSAATYTMWKNHNINIIDTPGHVDFTIEVERALRVLDGAVLVLCAVGGVQCQTMTVNRQMKRYNVPFLTFINKLDRMGANPSRALQQLRTKLNHNAAFVNIPIGLEGNMRGIIDLIEERSMYFEGPFGTTVQRLFSPVLVGTALKNKGVQPMLDAVLEYLPNPTEVNNYAILNDQESSETSKIQMDPTRDATNPFVGLAFKLEAGRFGQLTYVRVYQGCLKKGEYAYNTRTSKRVRIQRLVRLHADQMEDVDEVYAGDICALFGIDCASGDTFTSRTSANLSMESIHVPEPVISMSMKPANKNDLDKFSKGINRFTREDPTFRVHFDTESKETIISGMGELHLEIYSQRMEREYSCPCVMGKPKVAFRETITAPVPFDFTHKKQTGGSGQYGKVIGVLEPLEPEHYTKLVFDDQTVGTNIPKQFVPAIEKGFREACEKGPLSGHKISGLRFLLEDGAHHLVDSNEISFIRAGEGALKQANAIIVEPIMSVEIVAPQEFQGVVISGVNRRHGVITGQDGAEGYFTLYADIPLNDMFGYATELRSCTEGKGEYTMEYSRYQPCLPATQEEIVHKYLEATGQLPAKKNKWKN</sequence>
<dbReference type="SMART" id="SM00838">
    <property type="entry name" value="EFG_C"/>
    <property type="match status" value="1"/>
</dbReference>
<evidence type="ECO:0000256" key="8">
    <source>
        <dbReference type="ARBA" id="ARBA00023134"/>
    </source>
</evidence>
<dbReference type="PROSITE" id="PS00301">
    <property type="entry name" value="G_TR_1"/>
    <property type="match status" value="1"/>
</dbReference>
<dbReference type="FunFam" id="3.30.70.870:FF:000008">
    <property type="entry name" value="Elongation factor G, mitochondrial"/>
    <property type="match status" value="1"/>
</dbReference>
<reference evidence="12" key="2">
    <citation type="submission" date="2025-08" db="UniProtKB">
        <authorList>
            <consortium name="Ensembl"/>
        </authorList>
    </citation>
    <scope>IDENTIFICATION</scope>
</reference>
<evidence type="ECO:0000256" key="5">
    <source>
        <dbReference type="ARBA" id="ARBA00022801"/>
    </source>
</evidence>
<dbReference type="InterPro" id="IPR035647">
    <property type="entry name" value="EFG_III/V"/>
</dbReference>
<dbReference type="Gene3D" id="2.40.30.10">
    <property type="entry name" value="Translation factors"/>
    <property type="match status" value="1"/>
</dbReference>
<dbReference type="SUPFAM" id="SSF50447">
    <property type="entry name" value="Translation proteins"/>
    <property type="match status" value="1"/>
</dbReference>
<dbReference type="Pfam" id="PF03764">
    <property type="entry name" value="EFG_IV"/>
    <property type="match status" value="1"/>
</dbReference>
<dbReference type="PRINTS" id="PR00315">
    <property type="entry name" value="ELONGATNFCT"/>
</dbReference>
<comment type="pathway">
    <text evidence="10">Protein biosynthesis; polypeptide chain elongation.</text>
</comment>
<dbReference type="InterPro" id="IPR009000">
    <property type="entry name" value="Transl_B-barrel_sf"/>
</dbReference>
<dbReference type="GO" id="GO:0003924">
    <property type="term" value="F:GTPase activity"/>
    <property type="evidence" value="ECO:0007669"/>
    <property type="project" value="UniProtKB-UniRule"/>
</dbReference>
<comment type="similarity">
    <text evidence="10">Belongs to the GTP-binding elongation factor family. EF-G/EF-2 subfamily.</text>
</comment>
<dbReference type="CDD" id="cd01434">
    <property type="entry name" value="EFG_mtEFG1_IV"/>
    <property type="match status" value="1"/>
</dbReference>
<dbReference type="Pfam" id="PF00679">
    <property type="entry name" value="EFG_C"/>
    <property type="match status" value="1"/>
</dbReference>
<accession>A0A7N6A1X5</accession>
<evidence type="ECO:0000256" key="1">
    <source>
        <dbReference type="ARBA" id="ARBA00004173"/>
    </source>
</evidence>
<comment type="similarity">
    <text evidence="2">Belongs to the TRAFAC class translation factor GTPase superfamily. Classic translation factor GTPase family. EF-G/EF-2 subfamily.</text>
</comment>
<dbReference type="InterPro" id="IPR020568">
    <property type="entry name" value="Ribosomal_Su5_D2-typ_SF"/>
</dbReference>
<keyword evidence="5" id="KW-0378">Hydrolase</keyword>
<dbReference type="Gene3D" id="3.30.70.240">
    <property type="match status" value="1"/>
</dbReference>
<keyword evidence="3 10" id="KW-0547">Nucleotide-binding</keyword>
<keyword evidence="7 10" id="KW-0496">Mitochondrion</keyword>
<name>A0A7N6A1X5_ANATE</name>
<dbReference type="InterPro" id="IPR047872">
    <property type="entry name" value="EFG_IV"/>
</dbReference>
<dbReference type="GO" id="GO:0070125">
    <property type="term" value="P:mitochondrial translational elongation"/>
    <property type="evidence" value="ECO:0007669"/>
    <property type="project" value="UniProtKB-UniRule"/>
</dbReference>
<evidence type="ECO:0000313" key="13">
    <source>
        <dbReference type="Proteomes" id="UP000265040"/>
    </source>
</evidence>
<evidence type="ECO:0000256" key="3">
    <source>
        <dbReference type="ARBA" id="ARBA00022741"/>
    </source>
</evidence>
<feature type="binding site" evidence="10">
    <location>
        <begin position="176"/>
        <end position="179"/>
    </location>
    <ligand>
        <name>GTP</name>
        <dbReference type="ChEBI" id="CHEBI:37565"/>
    </ligand>
</feature>
<evidence type="ECO:0000256" key="6">
    <source>
        <dbReference type="ARBA" id="ARBA00022917"/>
    </source>
</evidence>
<evidence type="ECO:0000256" key="7">
    <source>
        <dbReference type="ARBA" id="ARBA00023128"/>
    </source>
</evidence>
<dbReference type="InterPro" id="IPR031157">
    <property type="entry name" value="G_TR_CS"/>
</dbReference>
<dbReference type="PROSITE" id="PS51722">
    <property type="entry name" value="G_TR_2"/>
    <property type="match status" value="1"/>
</dbReference>
<dbReference type="FunFam" id="3.30.230.10:FF:000003">
    <property type="entry name" value="Elongation factor G"/>
    <property type="match status" value="1"/>
</dbReference>
<dbReference type="Pfam" id="PF03144">
    <property type="entry name" value="GTP_EFTU_D2"/>
    <property type="match status" value="1"/>
</dbReference>
<reference evidence="12" key="3">
    <citation type="submission" date="2025-09" db="UniProtKB">
        <authorList>
            <consortium name="Ensembl"/>
        </authorList>
    </citation>
    <scope>IDENTIFICATION</scope>
</reference>
<dbReference type="InterPro" id="IPR005517">
    <property type="entry name" value="Transl_elong_EFG/EF2_IV"/>
</dbReference>
<dbReference type="InterPro" id="IPR041095">
    <property type="entry name" value="EFG_II"/>
</dbReference>
<keyword evidence="13" id="KW-1185">Reference proteome</keyword>
<evidence type="ECO:0000256" key="2">
    <source>
        <dbReference type="ARBA" id="ARBA00005870"/>
    </source>
</evidence>
<dbReference type="HAMAP" id="MF_00054_B">
    <property type="entry name" value="EF_G_EF_2_B"/>
    <property type="match status" value="1"/>
</dbReference>
<evidence type="ECO:0000256" key="9">
    <source>
        <dbReference type="ARBA" id="ARBA00049117"/>
    </source>
</evidence>
<dbReference type="InterPro" id="IPR000795">
    <property type="entry name" value="T_Tr_GTP-bd_dom"/>
</dbReference>
<dbReference type="CDD" id="cd16262">
    <property type="entry name" value="EFG_III"/>
    <property type="match status" value="1"/>
</dbReference>
<evidence type="ECO:0000313" key="12">
    <source>
        <dbReference type="Ensembl" id="ENSATEP00000041516.1"/>
    </source>
</evidence>
<dbReference type="CDD" id="cd04097">
    <property type="entry name" value="mtEFG1_C"/>
    <property type="match status" value="1"/>
</dbReference>
<dbReference type="GO" id="GO:0003746">
    <property type="term" value="F:translation elongation factor activity"/>
    <property type="evidence" value="ECO:0007669"/>
    <property type="project" value="UniProtKB-UniRule"/>
</dbReference>
<feature type="domain" description="Tr-type G" evidence="11">
    <location>
        <begin position="46"/>
        <end position="268"/>
    </location>
</feature>
<reference evidence="12" key="1">
    <citation type="submission" date="2021-04" db="EMBL/GenBank/DDBJ databases">
        <authorList>
            <consortium name="Wellcome Sanger Institute Data Sharing"/>
        </authorList>
    </citation>
    <scope>NUCLEOTIDE SEQUENCE [LARGE SCALE GENOMIC DNA]</scope>
</reference>
<comment type="function">
    <text evidence="10">Mitochondrial GTPase that catalyzes the GTP-dependent ribosomal translocation step during translation elongation. During this step, the ribosome changes from the pre-translocational (PRE) to the post-translocational (POST) state as the newly formed A-site-bound peptidyl-tRNA and P-site-bound deacylated tRNA move to the P and E sites, respectively. Catalyzes the coordinated movement of the two tRNA molecules, the mRNA and conformational changes in the ribosome. Does not mediate the disassembly of ribosomes from messenger RNA at the termination of mitochondrial protein biosynthesis.</text>
</comment>
<keyword evidence="6 10" id="KW-0648">Protein biosynthesis</keyword>
<dbReference type="InterPro" id="IPR035649">
    <property type="entry name" value="EFG_V"/>
</dbReference>
<proteinExistence type="inferred from homology"/>
<comment type="catalytic activity">
    <reaction evidence="9">
        <text>GTP + H2O = GDP + phosphate + H(+)</text>
        <dbReference type="Rhea" id="RHEA:19669"/>
        <dbReference type="ChEBI" id="CHEBI:15377"/>
        <dbReference type="ChEBI" id="CHEBI:15378"/>
        <dbReference type="ChEBI" id="CHEBI:37565"/>
        <dbReference type="ChEBI" id="CHEBI:43474"/>
        <dbReference type="ChEBI" id="CHEBI:58189"/>
    </reaction>
    <physiologicalReaction direction="left-to-right" evidence="9">
        <dbReference type="Rhea" id="RHEA:19670"/>
    </physiologicalReaction>
</comment>
<dbReference type="Proteomes" id="UP000265040">
    <property type="component" value="Chromosome 13"/>
</dbReference>
<dbReference type="GO" id="GO:0005759">
    <property type="term" value="C:mitochondrial matrix"/>
    <property type="evidence" value="ECO:0007669"/>
    <property type="project" value="UniProtKB-ARBA"/>
</dbReference>
<dbReference type="Gene3D" id="3.40.50.300">
    <property type="entry name" value="P-loop containing nucleotide triphosphate hydrolases"/>
    <property type="match status" value="1"/>
</dbReference>
<dbReference type="FunFam" id="3.40.50.300:FF:000514">
    <property type="entry name" value="Ribosome-releasing factor 2, mitochondrial"/>
    <property type="match status" value="1"/>
</dbReference>
<dbReference type="NCBIfam" id="TIGR00231">
    <property type="entry name" value="small_GTP"/>
    <property type="match status" value="1"/>
</dbReference>
<dbReference type="FunFam" id="2.40.30.10:FF:000022">
    <property type="entry name" value="Elongation factor G, mitochondrial"/>
    <property type="match status" value="1"/>
</dbReference>
<organism evidence="12 13">
    <name type="scientific">Anabas testudineus</name>
    <name type="common">Climbing perch</name>
    <name type="synonym">Anthias testudineus</name>
    <dbReference type="NCBI Taxonomy" id="64144"/>
    <lineage>
        <taxon>Eukaryota</taxon>
        <taxon>Metazoa</taxon>
        <taxon>Chordata</taxon>
        <taxon>Craniata</taxon>
        <taxon>Vertebrata</taxon>
        <taxon>Euteleostomi</taxon>
        <taxon>Actinopterygii</taxon>
        <taxon>Neopterygii</taxon>
        <taxon>Teleostei</taxon>
        <taxon>Neoteleostei</taxon>
        <taxon>Acanthomorphata</taxon>
        <taxon>Anabantaria</taxon>
        <taxon>Anabantiformes</taxon>
        <taxon>Anabantoidei</taxon>
        <taxon>Anabantidae</taxon>
        <taxon>Anabas</taxon>
    </lineage>
</organism>
<dbReference type="OrthoDB" id="198619at2759"/>
<dbReference type="PANTHER" id="PTHR43636:SF2">
    <property type="entry name" value="ELONGATION FACTOR G, MITOCHONDRIAL"/>
    <property type="match status" value="1"/>
</dbReference>
<dbReference type="InterPro" id="IPR014721">
    <property type="entry name" value="Ribsml_uS5_D2-typ_fold_subgr"/>
</dbReference>
<dbReference type="SUPFAM" id="SSF54980">
    <property type="entry name" value="EF-G C-terminal domain-like"/>
    <property type="match status" value="2"/>
</dbReference>
<dbReference type="InterPro" id="IPR005225">
    <property type="entry name" value="Small_GTP-bd"/>
</dbReference>
<dbReference type="CDD" id="cd01886">
    <property type="entry name" value="EF-G"/>
    <property type="match status" value="1"/>
</dbReference>
<dbReference type="GeneTree" id="ENSGT00550000074911"/>
<dbReference type="Pfam" id="PF14492">
    <property type="entry name" value="EFG_III"/>
    <property type="match status" value="1"/>
</dbReference>
<dbReference type="Ensembl" id="ENSATET00000062790.2">
    <property type="protein sequence ID" value="ENSATEP00000041516.1"/>
    <property type="gene ID" value="ENSATEG00000013789.3"/>
</dbReference>
<keyword evidence="8 10" id="KW-0342">GTP-binding</keyword>
<protein>
    <recommendedName>
        <fullName evidence="10">Elongation factor G, mitochondrial</fullName>
        <shortName evidence="10">EF-Gmt</shortName>
    </recommendedName>
    <alternativeName>
        <fullName evidence="10">Elongation factor G 1, mitochondrial</fullName>
        <shortName evidence="10">mEF-G 1</shortName>
    </alternativeName>
    <alternativeName>
        <fullName evidence="10">Elongation factor G1</fullName>
    </alternativeName>
</protein>
<dbReference type="UniPathway" id="UPA00345"/>
<dbReference type="PANTHER" id="PTHR43636">
    <property type="entry name" value="ELONGATION FACTOR G, MITOCHONDRIAL"/>
    <property type="match status" value="1"/>
</dbReference>
<dbReference type="SUPFAM" id="SSF52540">
    <property type="entry name" value="P-loop containing nucleoside triphosphate hydrolases"/>
    <property type="match status" value="1"/>
</dbReference>
<dbReference type="Pfam" id="PF00009">
    <property type="entry name" value="GTP_EFTU"/>
    <property type="match status" value="1"/>
</dbReference>
<evidence type="ECO:0000259" key="11">
    <source>
        <dbReference type="PROSITE" id="PS51722"/>
    </source>
</evidence>
<dbReference type="SUPFAM" id="SSF54211">
    <property type="entry name" value="Ribosomal protein S5 domain 2-like"/>
    <property type="match status" value="1"/>
</dbReference>
<evidence type="ECO:0000256" key="4">
    <source>
        <dbReference type="ARBA" id="ARBA00022768"/>
    </source>
</evidence>